<dbReference type="EMBL" id="BRXX01000083">
    <property type="protein sequence ID" value="GMH88599.1"/>
    <property type="molecule type" value="Genomic_DNA"/>
</dbReference>
<feature type="transmembrane region" description="Helical" evidence="1">
    <location>
        <begin position="217"/>
        <end position="237"/>
    </location>
</feature>
<feature type="transmembrane region" description="Helical" evidence="1">
    <location>
        <begin position="302"/>
        <end position="322"/>
    </location>
</feature>
<evidence type="ECO:0000313" key="3">
    <source>
        <dbReference type="EMBL" id="GMH88599.1"/>
    </source>
</evidence>
<organism evidence="3 4">
    <name type="scientific">Triparma verrucosa</name>
    <dbReference type="NCBI Taxonomy" id="1606542"/>
    <lineage>
        <taxon>Eukaryota</taxon>
        <taxon>Sar</taxon>
        <taxon>Stramenopiles</taxon>
        <taxon>Ochrophyta</taxon>
        <taxon>Bolidophyceae</taxon>
        <taxon>Parmales</taxon>
        <taxon>Triparmaceae</taxon>
        <taxon>Triparma</taxon>
    </lineage>
</organism>
<proteinExistence type="predicted"/>
<keyword evidence="1" id="KW-0812">Transmembrane</keyword>
<feature type="chain" id="PRO_5040953200" description="EGF-like domain-containing protein" evidence="2">
    <location>
        <begin position="33"/>
        <end position="380"/>
    </location>
</feature>
<dbReference type="Proteomes" id="UP001165160">
    <property type="component" value="Unassembled WGS sequence"/>
</dbReference>
<feature type="transmembrane region" description="Helical" evidence="1">
    <location>
        <begin position="138"/>
        <end position="164"/>
    </location>
</feature>
<evidence type="ECO:0000256" key="2">
    <source>
        <dbReference type="SAM" id="SignalP"/>
    </source>
</evidence>
<keyword evidence="4" id="KW-1185">Reference proteome</keyword>
<gene>
    <name evidence="3" type="ORF">TrVE_jg2651</name>
</gene>
<evidence type="ECO:0008006" key="5">
    <source>
        <dbReference type="Google" id="ProtNLM"/>
    </source>
</evidence>
<evidence type="ECO:0000313" key="4">
    <source>
        <dbReference type="Proteomes" id="UP001165160"/>
    </source>
</evidence>
<keyword evidence="1" id="KW-0472">Membrane</keyword>
<protein>
    <recommendedName>
        <fullName evidence="5">EGF-like domain-containing protein</fullName>
    </recommendedName>
</protein>
<evidence type="ECO:0000256" key="1">
    <source>
        <dbReference type="SAM" id="Phobius"/>
    </source>
</evidence>
<name>A0A9W7BKB8_9STRA</name>
<reference evidence="4" key="1">
    <citation type="journal article" date="2023" name="Commun. Biol.">
        <title>Genome analysis of Parmales, the sister group of diatoms, reveals the evolutionary specialization of diatoms from phago-mixotrophs to photoautotrophs.</title>
        <authorList>
            <person name="Ban H."/>
            <person name="Sato S."/>
            <person name="Yoshikawa S."/>
            <person name="Yamada K."/>
            <person name="Nakamura Y."/>
            <person name="Ichinomiya M."/>
            <person name="Sato N."/>
            <person name="Blanc-Mathieu R."/>
            <person name="Endo H."/>
            <person name="Kuwata A."/>
            <person name="Ogata H."/>
        </authorList>
    </citation>
    <scope>NUCLEOTIDE SEQUENCE [LARGE SCALE GENOMIC DNA]</scope>
    <source>
        <strain evidence="4">NIES 3699</strain>
    </source>
</reference>
<feature type="transmembrane region" description="Helical" evidence="1">
    <location>
        <begin position="95"/>
        <end position="117"/>
    </location>
</feature>
<keyword evidence="1" id="KW-1133">Transmembrane helix</keyword>
<accession>A0A9W7BKB8</accession>
<dbReference type="AlphaFoldDB" id="A0A9W7BKB8"/>
<feature type="signal peptide" evidence="2">
    <location>
        <begin position="1"/>
        <end position="32"/>
    </location>
</feature>
<keyword evidence="2" id="KW-0732">Signal</keyword>
<feature type="transmembrane region" description="Helical" evidence="1">
    <location>
        <begin position="176"/>
        <end position="196"/>
    </location>
</feature>
<feature type="transmembrane region" description="Helical" evidence="1">
    <location>
        <begin position="243"/>
        <end position="263"/>
    </location>
</feature>
<sequence>MAGSSVNWTNSRGLTSKVTLLVVLLLLGGAQARPEFSTFNVTSFVCKKPADCPDGFSCYNSETLLEVVTEEGYCNCYVTVGADGEDCQGRGLFNAIWFGGCAFIITCMQAFMVGKLLMIFVKLKAAGAFSMQKASNVAFIYCFLAVFGIFIYQFSCFMCAANLGPFALFADSIRPLGVAMGLVFMILCGFQITVVWMKLALSTQAKGGALEKKINKIMLCVRITQGLVIAVVAFSMISGIITIMRLFTTLMGLMLGIFFHFGGNMLGKILMPKEDPTIEKSVFEKRAEPAKKVLQTAGRLRVMMILFAVLIVLSSVAGLVSADPNKSLVGGILFQINFFNAVLVFWNLIDYLSFGVRKVLKSGKVASFGAATTANTTTVD</sequence>
<comment type="caution">
    <text evidence="3">The sequence shown here is derived from an EMBL/GenBank/DDBJ whole genome shotgun (WGS) entry which is preliminary data.</text>
</comment>
<feature type="transmembrane region" description="Helical" evidence="1">
    <location>
        <begin position="328"/>
        <end position="349"/>
    </location>
</feature>